<evidence type="ECO:0000313" key="1">
    <source>
        <dbReference type="EMBL" id="UFW92119.1"/>
    </source>
</evidence>
<proteinExistence type="predicted"/>
<geneLocation type="plasmid" evidence="1 2">
    <name>pCC829_2</name>
</geneLocation>
<protein>
    <submittedName>
        <fullName evidence="1">Uncharacterized protein</fullName>
    </submittedName>
</protein>
<dbReference type="Proteomes" id="UP001430990">
    <property type="component" value="Plasmid pCC829_2"/>
</dbReference>
<gene>
    <name evidence="1" type="ORF">BjapCC829_48625</name>
</gene>
<dbReference type="RefSeq" id="WP_225130090.1">
    <property type="nucleotide sequence ID" value="NZ_CP088102.1"/>
</dbReference>
<name>A0ABY3R1K2_9BRAD</name>
<dbReference type="EMBL" id="CP088102">
    <property type="protein sequence ID" value="UFW92119.1"/>
    <property type="molecule type" value="Genomic_DNA"/>
</dbReference>
<organism evidence="1 2">
    <name type="scientific">Bradyrhizobium barranii</name>
    <dbReference type="NCBI Taxonomy" id="2992140"/>
    <lineage>
        <taxon>Bacteria</taxon>
        <taxon>Pseudomonadati</taxon>
        <taxon>Pseudomonadota</taxon>
        <taxon>Alphaproteobacteria</taxon>
        <taxon>Hyphomicrobiales</taxon>
        <taxon>Nitrobacteraceae</taxon>
        <taxon>Bradyrhizobium</taxon>
    </lineage>
</organism>
<keyword evidence="1" id="KW-0614">Plasmid</keyword>
<keyword evidence="2" id="KW-1185">Reference proteome</keyword>
<accession>A0ABY3R1K2</accession>
<evidence type="ECO:0000313" key="2">
    <source>
        <dbReference type="Proteomes" id="UP001430990"/>
    </source>
</evidence>
<sequence>MSVRINREYVNDTAKLIMHRLIARQIGRDPSLVERAKDSLAHNSQRFEGYTFVREWSDMLGFPPSTVRRRLTSRDEEMTRLRLSSPFVLAEGINFEDDTLRRRIWKAAKRIAERSAIHQTAALPRMAA</sequence>
<reference evidence="1" key="1">
    <citation type="submission" date="2021-11" db="EMBL/GenBank/DDBJ databases">
        <title>Australian commercial rhizobial inoculants.</title>
        <authorList>
            <person name="Kohlmeier M.G."/>
            <person name="O'Hara G.W."/>
            <person name="Colombi E."/>
            <person name="Ramsay J.P."/>
            <person name="Terpolilli J."/>
        </authorList>
    </citation>
    <scope>NUCLEOTIDE SEQUENCE</scope>
    <source>
        <strain evidence="1">CC829</strain>
        <plasmid evidence="1">pCC829_2</plasmid>
    </source>
</reference>